<dbReference type="GO" id="GO:0008480">
    <property type="term" value="F:sarcosine dehydrogenase activity"/>
    <property type="evidence" value="ECO:0007669"/>
    <property type="project" value="TreeGrafter"/>
</dbReference>
<dbReference type="Pfam" id="PF00245">
    <property type="entry name" value="Alk_phosphatase"/>
    <property type="match status" value="1"/>
</dbReference>
<dbReference type="InterPro" id="IPR013977">
    <property type="entry name" value="GcvT_C"/>
</dbReference>
<dbReference type="OrthoDB" id="498204at2759"/>
<evidence type="ECO:0000313" key="8">
    <source>
        <dbReference type="EMBL" id="CAD7645804.1"/>
    </source>
</evidence>
<dbReference type="InterPro" id="IPR006222">
    <property type="entry name" value="GCVT_N"/>
</dbReference>
<sequence>MGETNKEYIQESAVPRRWETHGGEDVPVYAQGVNGHLFRGVVEQTFIPYAISYASCIGPFKKLCQEHIKKSEHRGGVIGLSTAYHLNELGYNNVIVIERDEITSGTTWHTNGLVWRLRPSETDINLLSRTHELVSKRLLSHSGVDATGWINNGGLFLAHNTARMQEYQRLHGMSKYYGIESYILDKSQTIDLLKPLIDEKTSDLTGGLYSPNDGFVDPHMYCSALIKAANIQVFSKCRLIAINTSDCFSLNTRQRKVNKLSVQYNGLRHDIETSVVVNSSGVWAPIVAKLAGIDNIPQETMEHSYVITEPIEGVVHNKTPNIRDHDLSIAFRVSGKSLCIGGYEPDPVLISHKISTLEPFTLFDLNWDKFGIHLENSAKLMPIIGETGIKATTCGPESFTPDHKPLLGEDPLVRGFFHASAFNSFGISLSGGVGYQMAKWLTTGSPDIDLSAYDIKRFNRHLINNRVWSHERCREAYARNYARNETFSDALYELLKSNGCVYRERHGIQCPDWFDLVSTPLTTEQYIDLDNTYDWSEDSRQWKAIKYECQSCHERAALFNLSSMAKYLVRGENALQVIDSLSPTDVKSMLNNSTILSYLLNTRGGITAEIIINKVNDNQFYITCADISTNHAMKMRLIRFSQVSHTGWELHLNNGQHLKTIYNKIIANDLVANAGYRAYESLKNENQWLSGCLDMRSEDMLWDVGLDTHICEHKRKQYTDYKDMRSEDQNKHYVWIRPENKRPIVCGLEPIWSDSQAIGFVRKNFYSHKSQRMLAFGLIYDKFLKNSNIPSSVEIEIFGNLYQAKVDKVVCKQT</sequence>
<gene>
    <name evidence="8" type="ORF">ONB1V03_LOCUS5397</name>
</gene>
<dbReference type="SUPFAM" id="SSF101790">
    <property type="entry name" value="Aminomethyltransferase beta-barrel domain"/>
    <property type="match status" value="1"/>
</dbReference>
<dbReference type="PANTHER" id="PTHR13847">
    <property type="entry name" value="SARCOSINE DEHYDROGENASE-RELATED"/>
    <property type="match status" value="1"/>
</dbReference>
<dbReference type="GO" id="GO:1901053">
    <property type="term" value="P:sarcosine catabolic process"/>
    <property type="evidence" value="ECO:0007669"/>
    <property type="project" value="TreeGrafter"/>
</dbReference>
<proteinExistence type="inferred from homology"/>
<feature type="domain" description="Aminomethyltransferase C-terminal" evidence="6">
    <location>
        <begin position="731"/>
        <end position="806"/>
    </location>
</feature>
<dbReference type="SUPFAM" id="SSF53649">
    <property type="entry name" value="Alkaline phosphatase-like"/>
    <property type="match status" value="1"/>
</dbReference>
<dbReference type="PANTHER" id="PTHR13847:SF200">
    <property type="entry name" value="SARCOSINE DEHYDROGENASE, MITOCHONDRIAL"/>
    <property type="match status" value="1"/>
</dbReference>
<comment type="similarity">
    <text evidence="1">Belongs to the GcvT family.</text>
</comment>
<dbReference type="EMBL" id="CAJPVJ010002165">
    <property type="protein sequence ID" value="CAG2165859.1"/>
    <property type="molecule type" value="Genomic_DNA"/>
</dbReference>
<evidence type="ECO:0000256" key="2">
    <source>
        <dbReference type="ARBA" id="ARBA00012647"/>
    </source>
</evidence>
<dbReference type="SUPFAM" id="SSF54373">
    <property type="entry name" value="FAD-linked reductases, C-terminal domain"/>
    <property type="match status" value="1"/>
</dbReference>
<dbReference type="Gene3D" id="3.40.720.10">
    <property type="entry name" value="Alkaline Phosphatase, subunit A"/>
    <property type="match status" value="1"/>
</dbReference>
<keyword evidence="9" id="KW-1185">Reference proteome</keyword>
<evidence type="ECO:0000259" key="7">
    <source>
        <dbReference type="Pfam" id="PF16350"/>
    </source>
</evidence>
<dbReference type="Pfam" id="PF01266">
    <property type="entry name" value="DAO"/>
    <property type="match status" value="1"/>
</dbReference>
<evidence type="ECO:0000313" key="9">
    <source>
        <dbReference type="Proteomes" id="UP000728032"/>
    </source>
</evidence>
<evidence type="ECO:0000256" key="1">
    <source>
        <dbReference type="ARBA" id="ARBA00008609"/>
    </source>
</evidence>
<dbReference type="GO" id="GO:0046872">
    <property type="term" value="F:metal ion binding"/>
    <property type="evidence" value="ECO:0007669"/>
    <property type="project" value="UniProtKB-KW"/>
</dbReference>
<name>A0A7R9QIV0_9ACAR</name>
<dbReference type="Gene3D" id="3.30.9.10">
    <property type="entry name" value="D-Amino Acid Oxidase, subunit A, domain 2"/>
    <property type="match status" value="1"/>
</dbReference>
<organism evidence="8">
    <name type="scientific">Oppiella nova</name>
    <dbReference type="NCBI Taxonomy" id="334625"/>
    <lineage>
        <taxon>Eukaryota</taxon>
        <taxon>Metazoa</taxon>
        <taxon>Ecdysozoa</taxon>
        <taxon>Arthropoda</taxon>
        <taxon>Chelicerata</taxon>
        <taxon>Arachnida</taxon>
        <taxon>Acari</taxon>
        <taxon>Acariformes</taxon>
        <taxon>Sarcoptiformes</taxon>
        <taxon>Oribatida</taxon>
        <taxon>Brachypylina</taxon>
        <taxon>Oppioidea</taxon>
        <taxon>Oppiidae</taxon>
        <taxon>Oppiella</taxon>
    </lineage>
</organism>
<dbReference type="GO" id="GO:0005759">
    <property type="term" value="C:mitochondrial matrix"/>
    <property type="evidence" value="ECO:0007669"/>
    <property type="project" value="TreeGrafter"/>
</dbReference>
<dbReference type="InterPro" id="IPR017850">
    <property type="entry name" value="Alkaline_phosphatase_core_sf"/>
</dbReference>
<reference evidence="8" key="1">
    <citation type="submission" date="2020-11" db="EMBL/GenBank/DDBJ databases">
        <authorList>
            <person name="Tran Van P."/>
        </authorList>
    </citation>
    <scope>NUCLEOTIDE SEQUENCE</scope>
</reference>
<dbReference type="SUPFAM" id="SSF103025">
    <property type="entry name" value="Folate-binding domain"/>
    <property type="match status" value="1"/>
</dbReference>
<keyword evidence="3" id="KW-0479">Metal-binding</keyword>
<dbReference type="AlphaFoldDB" id="A0A7R9QIV0"/>
<dbReference type="Pfam" id="PF16350">
    <property type="entry name" value="FAO_M"/>
    <property type="match status" value="1"/>
</dbReference>
<accession>A0A7R9QIV0</accession>
<dbReference type="InterPro" id="IPR001952">
    <property type="entry name" value="Alkaline_phosphatase"/>
</dbReference>
<dbReference type="Gene3D" id="3.30.1360.120">
    <property type="entry name" value="Probable tRNA modification gtpase trme, domain 1"/>
    <property type="match status" value="2"/>
</dbReference>
<feature type="domain" description="FAD dependent oxidoreductase central" evidence="7">
    <location>
        <begin position="443"/>
        <end position="482"/>
    </location>
</feature>
<dbReference type="GO" id="GO:0004035">
    <property type="term" value="F:alkaline phosphatase activity"/>
    <property type="evidence" value="ECO:0007669"/>
    <property type="project" value="UniProtKB-EC"/>
</dbReference>
<dbReference type="Gene3D" id="3.50.50.60">
    <property type="entry name" value="FAD/NAD(P)-binding domain"/>
    <property type="match status" value="1"/>
</dbReference>
<feature type="domain" description="FAD dependent oxidoreductase" evidence="4">
    <location>
        <begin position="75"/>
        <end position="440"/>
    </location>
</feature>
<protein>
    <recommendedName>
        <fullName evidence="2">alkaline phosphatase</fullName>
        <ecNumber evidence="2">3.1.3.1</ecNumber>
    </recommendedName>
</protein>
<dbReference type="EMBL" id="OC916990">
    <property type="protein sequence ID" value="CAD7645804.1"/>
    <property type="molecule type" value="Genomic_DNA"/>
</dbReference>
<dbReference type="Proteomes" id="UP000728032">
    <property type="component" value="Unassembled WGS sequence"/>
</dbReference>
<dbReference type="SUPFAM" id="SSF51905">
    <property type="entry name" value="FAD/NAD(P)-binding domain"/>
    <property type="match status" value="1"/>
</dbReference>
<dbReference type="EC" id="3.1.3.1" evidence="2"/>
<evidence type="ECO:0000259" key="6">
    <source>
        <dbReference type="Pfam" id="PF08669"/>
    </source>
</evidence>
<dbReference type="InterPro" id="IPR006076">
    <property type="entry name" value="FAD-dep_OxRdtase"/>
</dbReference>
<dbReference type="InterPro" id="IPR029043">
    <property type="entry name" value="GcvT/YgfZ_C"/>
</dbReference>
<evidence type="ECO:0000259" key="5">
    <source>
        <dbReference type="Pfam" id="PF01571"/>
    </source>
</evidence>
<dbReference type="Pfam" id="PF01571">
    <property type="entry name" value="GCV_T"/>
    <property type="match status" value="1"/>
</dbReference>
<dbReference type="InterPro" id="IPR036188">
    <property type="entry name" value="FAD/NAD-bd_sf"/>
</dbReference>
<keyword evidence="3" id="KW-0862">Zinc</keyword>
<dbReference type="Pfam" id="PF08669">
    <property type="entry name" value="GCV_T_C"/>
    <property type="match status" value="1"/>
</dbReference>
<dbReference type="InterPro" id="IPR032503">
    <property type="entry name" value="FAO_M"/>
</dbReference>
<dbReference type="InterPro" id="IPR027266">
    <property type="entry name" value="TrmE/GcvT-like"/>
</dbReference>
<evidence type="ECO:0000256" key="3">
    <source>
        <dbReference type="PIRSR" id="PIRSR601952-2"/>
    </source>
</evidence>
<feature type="binding site" evidence="3">
    <location>
        <position position="21"/>
    </location>
    <ligand>
        <name>Zn(2+)</name>
        <dbReference type="ChEBI" id="CHEBI:29105"/>
        <label>2</label>
    </ligand>
</feature>
<evidence type="ECO:0000259" key="4">
    <source>
        <dbReference type="Pfam" id="PF01266"/>
    </source>
</evidence>
<comment type="cofactor">
    <cofactor evidence="3">
        <name>Zn(2+)</name>
        <dbReference type="ChEBI" id="CHEBI:29105"/>
    </cofactor>
    <text evidence="3">Binds 2 Zn(2+) ions.</text>
</comment>
<feature type="domain" description="GCVT N-terminal" evidence="5">
    <location>
        <begin position="491"/>
        <end position="634"/>
    </location>
</feature>